<dbReference type="SUPFAM" id="SSF50978">
    <property type="entry name" value="WD40 repeat-like"/>
    <property type="match status" value="1"/>
</dbReference>
<protein>
    <recommendedName>
        <fullName evidence="1">DDB1- and CUL4-associated factor 12 beta-propeller domain-containing protein</fullName>
    </recommendedName>
</protein>
<dbReference type="WBParaSite" id="nRc.2.0.1.t08824-RA">
    <property type="protein sequence ID" value="nRc.2.0.1.t08824-RA"/>
    <property type="gene ID" value="nRc.2.0.1.g08824"/>
</dbReference>
<dbReference type="Gene3D" id="2.130.10.10">
    <property type="entry name" value="YVTN repeat-like/Quinoprotein amine dehydrogenase"/>
    <property type="match status" value="1"/>
</dbReference>
<feature type="domain" description="DDB1- and CUL4-associated factor 12 beta-propeller" evidence="1">
    <location>
        <begin position="134"/>
        <end position="555"/>
    </location>
</feature>
<name>A0A915I624_ROMCU</name>
<dbReference type="InterPro" id="IPR001680">
    <property type="entry name" value="WD40_rpt"/>
</dbReference>
<keyword evidence="2" id="KW-1185">Reference proteome</keyword>
<organism evidence="2 3">
    <name type="scientific">Romanomermis culicivorax</name>
    <name type="common">Nematode worm</name>
    <dbReference type="NCBI Taxonomy" id="13658"/>
    <lineage>
        <taxon>Eukaryota</taxon>
        <taxon>Metazoa</taxon>
        <taxon>Ecdysozoa</taxon>
        <taxon>Nematoda</taxon>
        <taxon>Enoplea</taxon>
        <taxon>Dorylaimia</taxon>
        <taxon>Mermithida</taxon>
        <taxon>Mermithoidea</taxon>
        <taxon>Mermithidae</taxon>
        <taxon>Romanomermis</taxon>
    </lineage>
</organism>
<accession>A0A915I624</accession>
<dbReference type="AlphaFoldDB" id="A0A915I624"/>
<dbReference type="Proteomes" id="UP000887565">
    <property type="component" value="Unplaced"/>
</dbReference>
<proteinExistence type="predicted"/>
<dbReference type="InterPro" id="IPR015943">
    <property type="entry name" value="WD40/YVTN_repeat-like_dom_sf"/>
</dbReference>
<evidence type="ECO:0000313" key="2">
    <source>
        <dbReference type="Proteomes" id="UP000887565"/>
    </source>
</evidence>
<dbReference type="OMA" id="VQSGHIA"/>
<dbReference type="InterPro" id="IPR056151">
    <property type="entry name" value="Beta-prop_DCAF12"/>
</dbReference>
<evidence type="ECO:0000259" key="1">
    <source>
        <dbReference type="Pfam" id="PF23760"/>
    </source>
</evidence>
<dbReference type="SMART" id="SM00320">
    <property type="entry name" value="WD40"/>
    <property type="match status" value="3"/>
</dbReference>
<dbReference type="InterPro" id="IPR036322">
    <property type="entry name" value="WD40_repeat_dom_sf"/>
</dbReference>
<reference evidence="3" key="1">
    <citation type="submission" date="2022-11" db="UniProtKB">
        <authorList>
            <consortium name="WormBaseParasite"/>
        </authorList>
    </citation>
    <scope>IDENTIFICATION</scope>
</reference>
<evidence type="ECO:0000313" key="3">
    <source>
        <dbReference type="WBParaSite" id="nRc.2.0.1.t08824-RA"/>
    </source>
</evidence>
<dbReference type="Pfam" id="PF23760">
    <property type="entry name" value="Beta-prop_DCAF12"/>
    <property type="match status" value="1"/>
</dbReference>
<sequence length="556" mass="62622">MYDSCNYLWKREYGMSGAELQSRQSNFWARQNLPVHDCSTTNVKKRKFNEVNNHDSTNIHNYEDEEEILNSALDIYGDDGSFWGDLGDYLSSVVRPRRVYQRTDACASPIPSAFQQRLGVSAEQFMRQKAQMLLPGLWKEHCLALGPNMNKIFASHWLDNNNIVIGTKCNNLFVVDLSLNLRHEDSKIRYRPPSITHIPSIKCPTTDTTDLKNGGVHSIDVNPSKNLLVSGAQDPCDLAVYRLPDFRPLAVGRRAHQDWVFDAKFLDDQFVVSGSRDGSIALFKFDEDDLTLKNDEKSAPSSSKHNFQLVDCVLSKPLKKIKKIRAMAFSKIHKILTLLAIAPSPTISLVDARSFRQLSVKKIEPPFAHYSYVSPMSSDCVCLCHDPQEERSTVVGTRTSFVFVDSRTLSFTHQAPLIHQNSSSTADNFDWNVLFSGSNCGGVRSISWQGHLVTVGTGEGQILLYDVRACKYLDCISINQRSQLSPSALLNGRHKYLRITDGWLDREDHHFRETFNNNPSPMAVYTHSYDSSGMRLFAAGGPIAELLIGNYGAVWQ</sequence>